<keyword evidence="2" id="KW-1185">Reference proteome</keyword>
<name>A0A433TF65_ELYCH</name>
<sequence>MLLVDDKGKLDVRRFLKGRQFGVKLSAHQKFTWCETILQWSSPVAKLSVHSVHHFIFVRKRTINQFLAQLEATVPQAPLQWSGAPPLFLKLTKMMVVFQL</sequence>
<dbReference type="AlphaFoldDB" id="A0A433TF65"/>
<reference evidence="1 2" key="1">
    <citation type="submission" date="2019-01" db="EMBL/GenBank/DDBJ databases">
        <title>A draft genome assembly of the solar-powered sea slug Elysia chlorotica.</title>
        <authorList>
            <person name="Cai H."/>
            <person name="Li Q."/>
            <person name="Fang X."/>
            <person name="Li J."/>
            <person name="Curtis N.E."/>
            <person name="Altenburger A."/>
            <person name="Shibata T."/>
            <person name="Feng M."/>
            <person name="Maeda T."/>
            <person name="Schwartz J.A."/>
            <person name="Shigenobu S."/>
            <person name="Lundholm N."/>
            <person name="Nishiyama T."/>
            <person name="Yang H."/>
            <person name="Hasebe M."/>
            <person name="Li S."/>
            <person name="Pierce S.K."/>
            <person name="Wang J."/>
        </authorList>
    </citation>
    <scope>NUCLEOTIDE SEQUENCE [LARGE SCALE GENOMIC DNA]</scope>
    <source>
        <strain evidence="1">EC2010</strain>
        <tissue evidence="1">Whole organism of an adult</tissue>
    </source>
</reference>
<comment type="caution">
    <text evidence="1">The sequence shown here is derived from an EMBL/GenBank/DDBJ whole genome shotgun (WGS) entry which is preliminary data.</text>
</comment>
<protein>
    <submittedName>
        <fullName evidence="1">Uncharacterized protein</fullName>
    </submittedName>
</protein>
<accession>A0A433TF65</accession>
<evidence type="ECO:0000313" key="1">
    <source>
        <dbReference type="EMBL" id="RUS80217.1"/>
    </source>
</evidence>
<organism evidence="1 2">
    <name type="scientific">Elysia chlorotica</name>
    <name type="common">Eastern emerald elysia</name>
    <name type="synonym">Sea slug</name>
    <dbReference type="NCBI Taxonomy" id="188477"/>
    <lineage>
        <taxon>Eukaryota</taxon>
        <taxon>Metazoa</taxon>
        <taxon>Spiralia</taxon>
        <taxon>Lophotrochozoa</taxon>
        <taxon>Mollusca</taxon>
        <taxon>Gastropoda</taxon>
        <taxon>Heterobranchia</taxon>
        <taxon>Euthyneura</taxon>
        <taxon>Panpulmonata</taxon>
        <taxon>Sacoglossa</taxon>
        <taxon>Placobranchoidea</taxon>
        <taxon>Plakobranchidae</taxon>
        <taxon>Elysia</taxon>
    </lineage>
</organism>
<proteinExistence type="predicted"/>
<evidence type="ECO:0000313" key="2">
    <source>
        <dbReference type="Proteomes" id="UP000271974"/>
    </source>
</evidence>
<gene>
    <name evidence="1" type="ORF">EGW08_012013</name>
</gene>
<dbReference type="EMBL" id="RQTK01000404">
    <property type="protein sequence ID" value="RUS80217.1"/>
    <property type="molecule type" value="Genomic_DNA"/>
</dbReference>
<dbReference type="Proteomes" id="UP000271974">
    <property type="component" value="Unassembled WGS sequence"/>
</dbReference>